<dbReference type="InterPro" id="IPR043502">
    <property type="entry name" value="DNA/RNA_pol_sf"/>
</dbReference>
<sequence>MVSPLQSAFIPGRWIAESSILTQELVHTINTKKGKGGLMAIKLDMHKAFDRIEWGFLEKVLRCNGFDSQVSGLIMICVSTVSYSVLLNGVPQKKLYPKRGLRQGDPLSPFLFLLCHEAIAKIVIDEVKLVIKKDNHSLEEWATRDLKPLNEDAELEVCFVTFVLGA</sequence>
<feature type="domain" description="Reverse transcriptase" evidence="1">
    <location>
        <begin position="3"/>
        <end position="125"/>
    </location>
</feature>
<keyword evidence="3" id="KW-1185">Reference proteome</keyword>
<dbReference type="Pfam" id="PF00078">
    <property type="entry name" value="RVT_1"/>
    <property type="match status" value="1"/>
</dbReference>
<reference evidence="2" key="1">
    <citation type="submission" date="2021-03" db="UniProtKB">
        <authorList>
            <consortium name="EnsemblPlants"/>
        </authorList>
    </citation>
    <scope>IDENTIFICATION</scope>
</reference>
<dbReference type="Gramene" id="evm.model.10.199">
    <property type="protein sequence ID" value="cds.evm.model.10.199"/>
    <property type="gene ID" value="evm.TU.10.199"/>
</dbReference>
<dbReference type="OMA" id="DSIMECV"/>
<name>A0A803QLK0_CANSA</name>
<dbReference type="EnsemblPlants" id="evm.model.10.199">
    <property type="protein sequence ID" value="cds.evm.model.10.199"/>
    <property type="gene ID" value="evm.TU.10.199"/>
</dbReference>
<accession>A0A803QLK0</accession>
<evidence type="ECO:0000313" key="3">
    <source>
        <dbReference type="Proteomes" id="UP000596661"/>
    </source>
</evidence>
<proteinExistence type="predicted"/>
<dbReference type="AlphaFoldDB" id="A0A803QLK0"/>
<protein>
    <recommendedName>
        <fullName evidence="1">Reverse transcriptase domain-containing protein</fullName>
    </recommendedName>
</protein>
<organism evidence="2 3">
    <name type="scientific">Cannabis sativa</name>
    <name type="common">Hemp</name>
    <name type="synonym">Marijuana</name>
    <dbReference type="NCBI Taxonomy" id="3483"/>
    <lineage>
        <taxon>Eukaryota</taxon>
        <taxon>Viridiplantae</taxon>
        <taxon>Streptophyta</taxon>
        <taxon>Embryophyta</taxon>
        <taxon>Tracheophyta</taxon>
        <taxon>Spermatophyta</taxon>
        <taxon>Magnoliopsida</taxon>
        <taxon>eudicotyledons</taxon>
        <taxon>Gunneridae</taxon>
        <taxon>Pentapetalae</taxon>
        <taxon>rosids</taxon>
        <taxon>fabids</taxon>
        <taxon>Rosales</taxon>
        <taxon>Cannabaceae</taxon>
        <taxon>Cannabis</taxon>
    </lineage>
</organism>
<dbReference type="SUPFAM" id="SSF56672">
    <property type="entry name" value="DNA/RNA polymerases"/>
    <property type="match status" value="1"/>
</dbReference>
<dbReference type="PANTHER" id="PTHR46890:SF48">
    <property type="entry name" value="RNA-DIRECTED DNA POLYMERASE"/>
    <property type="match status" value="1"/>
</dbReference>
<dbReference type="Proteomes" id="UP000596661">
    <property type="component" value="Unassembled WGS sequence"/>
</dbReference>
<evidence type="ECO:0000259" key="1">
    <source>
        <dbReference type="Pfam" id="PF00078"/>
    </source>
</evidence>
<evidence type="ECO:0000313" key="2">
    <source>
        <dbReference type="EnsemblPlants" id="cds.evm.model.10.199"/>
    </source>
</evidence>
<dbReference type="EMBL" id="UZAU01000789">
    <property type="status" value="NOT_ANNOTATED_CDS"/>
    <property type="molecule type" value="Genomic_DNA"/>
</dbReference>
<dbReference type="InterPro" id="IPR000477">
    <property type="entry name" value="RT_dom"/>
</dbReference>
<dbReference type="InterPro" id="IPR052343">
    <property type="entry name" value="Retrotransposon-Effector_Assoc"/>
</dbReference>
<dbReference type="PANTHER" id="PTHR46890">
    <property type="entry name" value="NON-LTR RETROLELEMENT REVERSE TRANSCRIPTASE-LIKE PROTEIN-RELATED"/>
    <property type="match status" value="1"/>
</dbReference>